<evidence type="ECO:0000256" key="1">
    <source>
        <dbReference type="ARBA" id="ARBA00023157"/>
    </source>
</evidence>
<keyword evidence="1" id="KW-1015">Disulfide bond</keyword>
<dbReference type="PROSITE" id="PS00524">
    <property type="entry name" value="SMB_1"/>
    <property type="match status" value="1"/>
</dbReference>
<sequence>MQCADKRFLHNRRIFLYFLFVHMLFGCDIAKATNLIGSEAEQMFGVTTHAWRSETNPGDNLAAVTIHAWRPETSPGDNLAALTTHAWRPETSPGDNLAALTTHAWRPETNPADNLAAVTTHAWRPETSSGDNLAALGANSKSGPRPSVALGRPLATGWAGSFANAMPDNEQFEPGEMKRVNITSSRTQTSIIGNNDIDNTKTSVDHTPLECNGSEILQGSLDTICGEFHHAWSCKHRCSQAIRTPCSCDVNCLLHNTCCLDFEENCPDVAVSSRDEMARFLGLHTICDPYILSPLVSYCPESASEEAKRLCRIDRHNASSVLDLAPVSDSFYLWSFRNKHCWRCWDTGHQALRWFVNVSMSFSNRNSDDYRLDSLTSFMANNQDKVLWYPPKGIVKGQCSDKVVSHCSICGVDNVTMDRCVHGPHAYVQTVSGVLLYVQQTHHV</sequence>
<dbReference type="InterPro" id="IPR036024">
    <property type="entry name" value="Somatomedin_B-like_dom_sf"/>
</dbReference>
<feature type="domain" description="SMB" evidence="3">
    <location>
        <begin position="230"/>
        <end position="270"/>
    </location>
</feature>
<dbReference type="InterPro" id="IPR001212">
    <property type="entry name" value="Somatomedin_B_dom"/>
</dbReference>
<protein>
    <recommendedName>
        <fullName evidence="3">SMB domain-containing protein</fullName>
    </recommendedName>
</protein>
<keyword evidence="5" id="KW-1185">Reference proteome</keyword>
<feature type="chain" id="PRO_5041999443" description="SMB domain-containing protein" evidence="2">
    <location>
        <begin position="33"/>
        <end position="444"/>
    </location>
</feature>
<feature type="signal peptide" evidence="2">
    <location>
        <begin position="1"/>
        <end position="32"/>
    </location>
</feature>
<evidence type="ECO:0000313" key="5">
    <source>
        <dbReference type="Proteomes" id="UP001283361"/>
    </source>
</evidence>
<accession>A0AAE1E6V0</accession>
<comment type="caution">
    <text evidence="4">The sequence shown here is derived from an EMBL/GenBank/DDBJ whole genome shotgun (WGS) entry which is preliminary data.</text>
</comment>
<dbReference type="PROSITE" id="PS51257">
    <property type="entry name" value="PROKAR_LIPOPROTEIN"/>
    <property type="match status" value="1"/>
</dbReference>
<evidence type="ECO:0000313" key="4">
    <source>
        <dbReference type="EMBL" id="KAK3796441.1"/>
    </source>
</evidence>
<organism evidence="4 5">
    <name type="scientific">Elysia crispata</name>
    <name type="common">lettuce slug</name>
    <dbReference type="NCBI Taxonomy" id="231223"/>
    <lineage>
        <taxon>Eukaryota</taxon>
        <taxon>Metazoa</taxon>
        <taxon>Spiralia</taxon>
        <taxon>Lophotrochozoa</taxon>
        <taxon>Mollusca</taxon>
        <taxon>Gastropoda</taxon>
        <taxon>Heterobranchia</taxon>
        <taxon>Euthyneura</taxon>
        <taxon>Panpulmonata</taxon>
        <taxon>Sacoglossa</taxon>
        <taxon>Placobranchoidea</taxon>
        <taxon>Plakobranchidae</taxon>
        <taxon>Elysia</taxon>
    </lineage>
</organism>
<evidence type="ECO:0000256" key="2">
    <source>
        <dbReference type="SAM" id="SignalP"/>
    </source>
</evidence>
<gene>
    <name evidence="4" type="ORF">RRG08_026696</name>
</gene>
<dbReference type="EMBL" id="JAWDGP010000883">
    <property type="protein sequence ID" value="KAK3796441.1"/>
    <property type="molecule type" value="Genomic_DNA"/>
</dbReference>
<evidence type="ECO:0000259" key="3">
    <source>
        <dbReference type="PROSITE" id="PS50958"/>
    </source>
</evidence>
<dbReference type="Gene3D" id="4.10.410.20">
    <property type="match status" value="1"/>
</dbReference>
<dbReference type="Pfam" id="PF01033">
    <property type="entry name" value="Somatomedin_B"/>
    <property type="match status" value="1"/>
</dbReference>
<reference evidence="4" key="1">
    <citation type="journal article" date="2023" name="G3 (Bethesda)">
        <title>A reference genome for the long-term kleptoplast-retaining sea slug Elysia crispata morphotype clarki.</title>
        <authorList>
            <person name="Eastman K.E."/>
            <person name="Pendleton A.L."/>
            <person name="Shaikh M.A."/>
            <person name="Suttiyut T."/>
            <person name="Ogas R."/>
            <person name="Tomko P."/>
            <person name="Gavelis G."/>
            <person name="Widhalm J.R."/>
            <person name="Wisecaver J.H."/>
        </authorList>
    </citation>
    <scope>NUCLEOTIDE SEQUENCE</scope>
    <source>
        <strain evidence="4">ECLA1</strain>
    </source>
</reference>
<proteinExistence type="predicted"/>
<dbReference type="SMART" id="SM00201">
    <property type="entry name" value="SO"/>
    <property type="match status" value="1"/>
</dbReference>
<dbReference type="PROSITE" id="PS50958">
    <property type="entry name" value="SMB_2"/>
    <property type="match status" value="1"/>
</dbReference>
<name>A0AAE1E6V0_9GAST</name>
<dbReference type="Proteomes" id="UP001283361">
    <property type="component" value="Unassembled WGS sequence"/>
</dbReference>
<dbReference type="AlphaFoldDB" id="A0AAE1E6V0"/>
<dbReference type="SUPFAM" id="SSF90188">
    <property type="entry name" value="Somatomedin B domain"/>
    <property type="match status" value="1"/>
</dbReference>
<keyword evidence="2" id="KW-0732">Signal</keyword>